<dbReference type="KEGG" id="ndv:NDEV_1541"/>
<organism evidence="1 2">
    <name type="scientific">Nitrosotalea devaniterrae</name>
    <dbReference type="NCBI Taxonomy" id="1078905"/>
    <lineage>
        <taxon>Archaea</taxon>
        <taxon>Nitrososphaerota</taxon>
        <taxon>Nitrososphaeria</taxon>
        <taxon>Nitrosotaleales</taxon>
        <taxon>Nitrosotaleaceae</taxon>
        <taxon>Nitrosotalea</taxon>
    </lineage>
</organism>
<protein>
    <submittedName>
        <fullName evidence="1">Uncharacterized protein</fullName>
    </submittedName>
</protein>
<evidence type="ECO:0000313" key="1">
    <source>
        <dbReference type="EMBL" id="CUR52306.1"/>
    </source>
</evidence>
<sequence length="43" mass="4770">MDNTVNDVMISCKTRIRQNFAKAFAGSAKPHVTSNDIRMKSVS</sequence>
<dbReference type="AlphaFoldDB" id="A0A128A4L1"/>
<dbReference type="EMBL" id="LN890280">
    <property type="protein sequence ID" value="CUR52306.1"/>
    <property type="molecule type" value="Genomic_DNA"/>
</dbReference>
<reference evidence="2" key="1">
    <citation type="submission" date="2015-10" db="EMBL/GenBank/DDBJ databases">
        <authorList>
            <person name="Lehtovirta-Morley L.E."/>
            <person name="Vieille C."/>
        </authorList>
    </citation>
    <scope>NUCLEOTIDE SEQUENCE [LARGE SCALE GENOMIC DNA]</scope>
</reference>
<name>A0A128A4L1_9ARCH</name>
<dbReference type="Proteomes" id="UP000196239">
    <property type="component" value="Chromosome 1"/>
</dbReference>
<gene>
    <name evidence="1" type="ORF">NDEV_1541</name>
</gene>
<keyword evidence="2" id="KW-1185">Reference proteome</keyword>
<evidence type="ECO:0000313" key="2">
    <source>
        <dbReference type="Proteomes" id="UP000196239"/>
    </source>
</evidence>
<accession>A0A128A4L1</accession>
<proteinExistence type="predicted"/>